<reference evidence="3 4" key="1">
    <citation type="submission" date="2018-07" db="EMBL/GenBank/DDBJ databases">
        <title>Halomonas rutogse sp. nov., isolated from Lake TangqianCo on Tibetan Plateau.</title>
        <authorList>
            <person name="Lu H."/>
            <person name="Xing P."/>
            <person name="Wu Q."/>
        </authorList>
    </citation>
    <scope>NUCLEOTIDE SEQUENCE [LARGE SCALE GENOMIC DNA]</scope>
    <source>
        <strain evidence="3 4">TQ8S</strain>
    </source>
</reference>
<sequence>TLFAFNQEAYQRAEPFAEWVIPALRQATTVHADETGIQIDSKRYWLHSASNEALTWLAPHAKRGQEAMDAIGVLPFVQGVLVHDHWKPYYRYTECRHALCNAHHLRELIGVWENDQQAWAKALHDLLLAMNQAVEDAGGRLSPDAVRRWRERYRHCLAEGDVESPPPAKPPPGTRGRTKRTQARNLLERLQAHEEDVLRFLEDSAAPFTNNQGERDLRMTKVQQKISGCFRSWEGAEIFCRMRSFLSTSVKQGLSAHAVLEQLFAGEMPSFMRRDERSQAA</sequence>
<dbReference type="Proteomes" id="UP000253204">
    <property type="component" value="Unassembled WGS sequence"/>
</dbReference>
<dbReference type="OrthoDB" id="6133698at2"/>
<dbReference type="NCBIfam" id="NF033517">
    <property type="entry name" value="transpos_IS66"/>
    <property type="match status" value="1"/>
</dbReference>
<dbReference type="PANTHER" id="PTHR33678:SF1">
    <property type="entry name" value="BLL1576 PROTEIN"/>
    <property type="match status" value="1"/>
</dbReference>
<dbReference type="Pfam" id="PF03050">
    <property type="entry name" value="DDE_Tnp_IS66"/>
    <property type="match status" value="1"/>
</dbReference>
<feature type="domain" description="Transposase IS66 central" evidence="2">
    <location>
        <begin position="6"/>
        <end position="237"/>
    </location>
</feature>
<protein>
    <submittedName>
        <fullName evidence="3">IS66 family transposase</fullName>
    </submittedName>
</protein>
<feature type="region of interest" description="Disordered" evidence="1">
    <location>
        <begin position="160"/>
        <end position="181"/>
    </location>
</feature>
<evidence type="ECO:0000256" key="1">
    <source>
        <dbReference type="SAM" id="MobiDB-lite"/>
    </source>
</evidence>
<gene>
    <name evidence="3" type="ORF">DU506_20390</name>
</gene>
<organism evidence="3 4">
    <name type="scientific">Vreelandella rituensis</name>
    <dbReference type="NCBI Taxonomy" id="2282306"/>
    <lineage>
        <taxon>Bacteria</taxon>
        <taxon>Pseudomonadati</taxon>
        <taxon>Pseudomonadota</taxon>
        <taxon>Gammaproteobacteria</taxon>
        <taxon>Oceanospirillales</taxon>
        <taxon>Halomonadaceae</taxon>
        <taxon>Vreelandella</taxon>
    </lineage>
</organism>
<evidence type="ECO:0000313" key="4">
    <source>
        <dbReference type="Proteomes" id="UP000253204"/>
    </source>
</evidence>
<proteinExistence type="predicted"/>
<name>A0A368TRA8_9GAMM</name>
<dbReference type="AlphaFoldDB" id="A0A368TRA8"/>
<dbReference type="InterPro" id="IPR052344">
    <property type="entry name" value="Transposase-related"/>
</dbReference>
<feature type="compositionally biased region" description="Pro residues" evidence="1">
    <location>
        <begin position="164"/>
        <end position="173"/>
    </location>
</feature>
<dbReference type="EMBL" id="QPIJ01000101">
    <property type="protein sequence ID" value="RCV85773.1"/>
    <property type="molecule type" value="Genomic_DNA"/>
</dbReference>
<feature type="non-terminal residue" evidence="3">
    <location>
        <position position="1"/>
    </location>
</feature>
<dbReference type="PANTHER" id="PTHR33678">
    <property type="entry name" value="BLL1576 PROTEIN"/>
    <property type="match status" value="1"/>
</dbReference>
<evidence type="ECO:0000259" key="2">
    <source>
        <dbReference type="Pfam" id="PF03050"/>
    </source>
</evidence>
<evidence type="ECO:0000313" key="3">
    <source>
        <dbReference type="EMBL" id="RCV85773.1"/>
    </source>
</evidence>
<comment type="caution">
    <text evidence="3">The sequence shown here is derived from an EMBL/GenBank/DDBJ whole genome shotgun (WGS) entry which is preliminary data.</text>
</comment>
<dbReference type="InterPro" id="IPR004291">
    <property type="entry name" value="Transposase_IS66_central"/>
</dbReference>
<dbReference type="RefSeq" id="WP_114488684.1">
    <property type="nucleotide sequence ID" value="NZ_QPIJ01000101.1"/>
</dbReference>
<keyword evidence="4" id="KW-1185">Reference proteome</keyword>
<accession>A0A368TRA8</accession>